<gene>
    <name evidence="3" type="ORF">ACEWY4_001335</name>
</gene>
<name>A0ABD1KSP9_9TELE</name>
<feature type="region of interest" description="Disordered" evidence="2">
    <location>
        <begin position="1"/>
        <end position="21"/>
    </location>
</feature>
<evidence type="ECO:0008006" key="5">
    <source>
        <dbReference type="Google" id="ProtNLM"/>
    </source>
</evidence>
<reference evidence="3 4" key="1">
    <citation type="submission" date="2024-09" db="EMBL/GenBank/DDBJ databases">
        <title>A chromosome-level genome assembly of Gray's grenadier anchovy, Coilia grayii.</title>
        <authorList>
            <person name="Fu Z."/>
        </authorList>
    </citation>
    <scope>NUCLEOTIDE SEQUENCE [LARGE SCALE GENOMIC DNA]</scope>
    <source>
        <strain evidence="3">G4</strain>
        <tissue evidence="3">Muscle</tissue>
    </source>
</reference>
<feature type="region of interest" description="Disordered" evidence="2">
    <location>
        <begin position="151"/>
        <end position="177"/>
    </location>
</feature>
<dbReference type="PRINTS" id="PR01854">
    <property type="entry name" value="BR22PROTEIN"/>
</dbReference>
<sequence>MASVQKHIKSSREITSHRSNNCSKIHRLEGINKQKWVSEHKLVHGSLQEGQGFALKKKEKIKHEYNKLLRKQRKSKRRKSDLEDKYPDHLQHLYLAEEQRQRDALKKRHRWTERTASTGKEEEEDSHEDRPGEVRIISTVAQHGDCSGQIKEVSTQASPVSSPQSNSRKARRKITSYNRTKEDYKKWQEDCERKKEAYLKYTSEREEAIRKYKEKKKATYNLLKKKTKKGQPNLNAHMELLLQKIQCSKQ</sequence>
<evidence type="ECO:0000256" key="2">
    <source>
        <dbReference type="SAM" id="MobiDB-lite"/>
    </source>
</evidence>
<dbReference type="InterPro" id="IPR013730">
    <property type="entry name" value="Fyv7/TAP26"/>
</dbReference>
<dbReference type="Pfam" id="PF08524">
    <property type="entry name" value="rRNA_processing"/>
    <property type="match status" value="1"/>
</dbReference>
<dbReference type="EMBL" id="JBHFQA010000002">
    <property type="protein sequence ID" value="KAL2102167.1"/>
    <property type="molecule type" value="Genomic_DNA"/>
</dbReference>
<dbReference type="PANTHER" id="PTHR15657">
    <property type="entry name" value="THYROID TRANSCRIPTION FACTOR 1-ASSOCIATED PROTEIN 26"/>
    <property type="match status" value="1"/>
</dbReference>
<dbReference type="Proteomes" id="UP001591681">
    <property type="component" value="Unassembled WGS sequence"/>
</dbReference>
<evidence type="ECO:0000313" key="3">
    <source>
        <dbReference type="EMBL" id="KAL2102167.1"/>
    </source>
</evidence>
<protein>
    <recommendedName>
        <fullName evidence="5">Thyroid transcription factor 1-associated protein 26</fullName>
    </recommendedName>
</protein>
<evidence type="ECO:0000256" key="1">
    <source>
        <dbReference type="SAM" id="Coils"/>
    </source>
</evidence>
<feature type="region of interest" description="Disordered" evidence="2">
    <location>
        <begin position="101"/>
        <end position="132"/>
    </location>
</feature>
<proteinExistence type="predicted"/>
<comment type="caution">
    <text evidence="3">The sequence shown here is derived from an EMBL/GenBank/DDBJ whole genome shotgun (WGS) entry which is preliminary data.</text>
</comment>
<dbReference type="AlphaFoldDB" id="A0ABD1KSP9"/>
<evidence type="ECO:0000313" key="4">
    <source>
        <dbReference type="Proteomes" id="UP001591681"/>
    </source>
</evidence>
<accession>A0ABD1KSP9</accession>
<keyword evidence="4" id="KW-1185">Reference proteome</keyword>
<feature type="coiled-coil region" evidence="1">
    <location>
        <begin position="58"/>
        <end position="85"/>
    </location>
</feature>
<dbReference type="PANTHER" id="PTHR15657:SF1">
    <property type="entry name" value="THYROID TRANSCRIPTION FACTOR 1-ASSOCIATED PROTEIN 26"/>
    <property type="match status" value="1"/>
</dbReference>
<organism evidence="3 4">
    <name type="scientific">Coilia grayii</name>
    <name type="common">Gray's grenadier anchovy</name>
    <dbReference type="NCBI Taxonomy" id="363190"/>
    <lineage>
        <taxon>Eukaryota</taxon>
        <taxon>Metazoa</taxon>
        <taxon>Chordata</taxon>
        <taxon>Craniata</taxon>
        <taxon>Vertebrata</taxon>
        <taxon>Euteleostomi</taxon>
        <taxon>Actinopterygii</taxon>
        <taxon>Neopterygii</taxon>
        <taxon>Teleostei</taxon>
        <taxon>Clupei</taxon>
        <taxon>Clupeiformes</taxon>
        <taxon>Clupeoidei</taxon>
        <taxon>Engraulidae</taxon>
        <taxon>Coilinae</taxon>
        <taxon>Coilia</taxon>
    </lineage>
</organism>
<feature type="compositionally biased region" description="Polar residues" evidence="2">
    <location>
        <begin position="152"/>
        <end position="167"/>
    </location>
</feature>
<keyword evidence="1" id="KW-0175">Coiled coil</keyword>